<dbReference type="PROSITE" id="PS50048">
    <property type="entry name" value="ZN2_CY6_FUNGAL_2"/>
    <property type="match status" value="1"/>
</dbReference>
<dbReference type="EMBL" id="JPDN02000001">
    <property type="protein sequence ID" value="PON30912.1"/>
    <property type="molecule type" value="Genomic_DNA"/>
</dbReference>
<evidence type="ECO:0000256" key="2">
    <source>
        <dbReference type="SAM" id="MobiDB-lite"/>
    </source>
</evidence>
<dbReference type="AlphaFoldDB" id="A0A2P5A314"/>
<dbReference type="PANTHER" id="PTHR38111:SF2">
    <property type="entry name" value="FINGER DOMAIN PROTEIN, PUTATIVE (AFU_ORTHOLOGUE AFUA_1G01560)-RELATED"/>
    <property type="match status" value="1"/>
</dbReference>
<dbReference type="InterPro" id="IPR001138">
    <property type="entry name" value="Zn2Cys6_DnaBD"/>
</dbReference>
<dbReference type="InterPro" id="IPR053178">
    <property type="entry name" value="Osmoadaptation_assoc"/>
</dbReference>
<name>A0A2P5A314_9HYPO</name>
<dbReference type="PANTHER" id="PTHR38111">
    <property type="entry name" value="ZN(2)-C6 FUNGAL-TYPE DOMAIN-CONTAINING PROTEIN-RELATED"/>
    <property type="match status" value="1"/>
</dbReference>
<proteinExistence type="predicted"/>
<evidence type="ECO:0000313" key="5">
    <source>
        <dbReference type="Proteomes" id="UP000054821"/>
    </source>
</evidence>
<dbReference type="SMART" id="SM00066">
    <property type="entry name" value="GAL4"/>
    <property type="match status" value="1"/>
</dbReference>
<dbReference type="InterPro" id="IPR021858">
    <property type="entry name" value="Fun_TF"/>
</dbReference>
<dbReference type="GO" id="GO:0000981">
    <property type="term" value="F:DNA-binding transcription factor activity, RNA polymerase II-specific"/>
    <property type="evidence" value="ECO:0007669"/>
    <property type="project" value="InterPro"/>
</dbReference>
<feature type="compositionally biased region" description="Polar residues" evidence="2">
    <location>
        <begin position="66"/>
        <end position="78"/>
    </location>
</feature>
<gene>
    <name evidence="4" type="ORF">TGAM01_v200332</name>
</gene>
<dbReference type="RefSeq" id="XP_024406752.1">
    <property type="nucleotide sequence ID" value="XM_024548537.1"/>
</dbReference>
<reference evidence="4 5" key="1">
    <citation type="journal article" date="2016" name="Genome Announc.">
        <title>Draft Whole-Genome Sequence of Trichoderma gamsii T6085, a Promising Biocontrol Agent of Fusarium Head Blight on Wheat.</title>
        <authorList>
            <person name="Baroncelli R."/>
            <person name="Zapparata A."/>
            <person name="Piaggeschi G."/>
            <person name="Sarrocco S."/>
            <person name="Vannacci G."/>
        </authorList>
    </citation>
    <scope>NUCLEOTIDE SEQUENCE [LARGE SCALE GENOMIC DNA]</scope>
    <source>
        <strain evidence="4 5">T6085</strain>
    </source>
</reference>
<dbReference type="CDD" id="cd00067">
    <property type="entry name" value="GAL4"/>
    <property type="match status" value="1"/>
</dbReference>
<keyword evidence="1" id="KW-0539">Nucleus</keyword>
<dbReference type="SUPFAM" id="SSF57701">
    <property type="entry name" value="Zn2/Cys6 DNA-binding domain"/>
    <property type="match status" value="1"/>
</dbReference>
<evidence type="ECO:0000256" key="1">
    <source>
        <dbReference type="ARBA" id="ARBA00023242"/>
    </source>
</evidence>
<feature type="compositionally biased region" description="Low complexity" evidence="2">
    <location>
        <begin position="79"/>
        <end position="91"/>
    </location>
</feature>
<evidence type="ECO:0000259" key="3">
    <source>
        <dbReference type="PROSITE" id="PS50048"/>
    </source>
</evidence>
<accession>A0A2P5A314</accession>
<dbReference type="Pfam" id="PF00172">
    <property type="entry name" value="Zn_clus"/>
    <property type="match status" value="1"/>
</dbReference>
<feature type="domain" description="Zn(2)-C6 fungal-type" evidence="3">
    <location>
        <begin position="14"/>
        <end position="43"/>
    </location>
</feature>
<dbReference type="InterPro" id="IPR036864">
    <property type="entry name" value="Zn2-C6_fun-type_DNA-bd_sf"/>
</dbReference>
<sequence length="499" mass="56184">MFVGPFDGRKKRSRCQACSSSHLKCSGQAPCTNCERRHIACIFGSTTQRKSSNIILVERGEQKTPATFKSHVGTTKRQSPSSSGSSLVSSPSRLTDNALSFLYYFDVFAKRNNFTGKQHLFSDEVKQLSGLHSHPYLMDAMLSIGAIQAVKLNASDVPPRNECLTIALENYSKSIIGLRDAINSPRKGDDSRQNTVLWTTLLLGLFELINAETGTGWQQHMTYGTAKALEASGPISCRAGPSRKFFVQARIFEVSRTILENESTFLTQPRWMDLSRQMWTGEHGDEWHPLDSLLDIMVMVSKLRVRTAEFIEMQKENAGEELTPRGKSLCSNACTLKEALESWYTSYTQPENKPATYIMIEENDSMLLSRIFFAAISIYLSGIFDYEITHWHNIGLIPPTLDEETIQMHTNAILGLSNRALDTTNLSPLLFLFPLRIAGARSRTRWQRDWIARLVTRIGSGFAVAAAISTELNHVWEIFSLEETHDTPEDFEVTYDKIN</sequence>
<organism evidence="4 5">
    <name type="scientific">Trichoderma gamsii</name>
    <dbReference type="NCBI Taxonomy" id="398673"/>
    <lineage>
        <taxon>Eukaryota</taxon>
        <taxon>Fungi</taxon>
        <taxon>Dikarya</taxon>
        <taxon>Ascomycota</taxon>
        <taxon>Pezizomycotina</taxon>
        <taxon>Sordariomycetes</taxon>
        <taxon>Hypocreomycetidae</taxon>
        <taxon>Hypocreales</taxon>
        <taxon>Hypocreaceae</taxon>
        <taxon>Trichoderma</taxon>
    </lineage>
</organism>
<dbReference type="GeneID" id="36347262"/>
<dbReference type="Pfam" id="PF11951">
    <property type="entry name" value="Fungal_trans_2"/>
    <property type="match status" value="1"/>
</dbReference>
<dbReference type="Gene3D" id="4.10.240.10">
    <property type="entry name" value="Zn(2)-C6 fungal-type DNA-binding domain"/>
    <property type="match status" value="1"/>
</dbReference>
<feature type="region of interest" description="Disordered" evidence="2">
    <location>
        <begin position="66"/>
        <end position="91"/>
    </location>
</feature>
<evidence type="ECO:0000313" key="4">
    <source>
        <dbReference type="EMBL" id="PON30912.1"/>
    </source>
</evidence>
<dbReference type="Proteomes" id="UP000054821">
    <property type="component" value="Unassembled WGS sequence"/>
</dbReference>
<dbReference type="GO" id="GO:0008270">
    <property type="term" value="F:zinc ion binding"/>
    <property type="evidence" value="ECO:0007669"/>
    <property type="project" value="InterPro"/>
</dbReference>
<protein>
    <recommendedName>
        <fullName evidence="3">Zn(2)-C6 fungal-type domain-containing protein</fullName>
    </recommendedName>
</protein>
<keyword evidence="5" id="KW-1185">Reference proteome</keyword>
<comment type="caution">
    <text evidence="4">The sequence shown here is derived from an EMBL/GenBank/DDBJ whole genome shotgun (WGS) entry which is preliminary data.</text>
</comment>